<dbReference type="RefSeq" id="WP_164014412.1">
    <property type="nucleotide sequence ID" value="NZ_WUFT01000019.1"/>
</dbReference>
<dbReference type="Proteomes" id="UP000471753">
    <property type="component" value="Unassembled WGS sequence"/>
</dbReference>
<accession>A0A7K3UJ94</accession>
<organism evidence="1 2">
    <name type="scientific">Rhizobium phaseoli</name>
    <dbReference type="NCBI Taxonomy" id="396"/>
    <lineage>
        <taxon>Bacteria</taxon>
        <taxon>Pseudomonadati</taxon>
        <taxon>Pseudomonadota</taxon>
        <taxon>Alphaproteobacteria</taxon>
        <taxon>Hyphomicrobiales</taxon>
        <taxon>Rhizobiaceae</taxon>
        <taxon>Rhizobium/Agrobacterium group</taxon>
        <taxon>Rhizobium</taxon>
    </lineage>
</organism>
<proteinExistence type="predicted"/>
<sequence length="364" mass="40007">MRPDRLRNLLQEMEARLVRAEKSYALNDSILQKLTSTKAEVRRHLSKVDSIRIADVDALEQRIRNLQISDDSLGLPNLILGMKIGLNQLGPEDLLEATPGQKLAAFSFEFEDGTLRVVDQPLRPGLRERDIALAALEAALEQGEYVNQDLAATNASPRLKEAFERLQATMRSHTNIVQIGARAQICNRLVHGDIDELSTTLFSLLIGHIESVFSALAQFEDWRVFAENAAALNIDAGSVAKLVEGTAQLVRQIRNENIADESVADALDTAQAWVVEPNSPDKRDVLALARSHENLWSIVTKALLAVGRDVFAAARKKLASVILGALLLTAPVIIPLIGKVPGAQWIETVYDYFNAAKNKPSSVE</sequence>
<evidence type="ECO:0000313" key="1">
    <source>
        <dbReference type="EMBL" id="NEJ73756.1"/>
    </source>
</evidence>
<dbReference type="EMBL" id="WUFT01000019">
    <property type="protein sequence ID" value="NEJ73756.1"/>
    <property type="molecule type" value="Genomic_DNA"/>
</dbReference>
<protein>
    <submittedName>
        <fullName evidence="1">Uncharacterized protein</fullName>
    </submittedName>
</protein>
<comment type="caution">
    <text evidence="1">The sequence shown here is derived from an EMBL/GenBank/DDBJ whole genome shotgun (WGS) entry which is preliminary data.</text>
</comment>
<gene>
    <name evidence="1" type="ORF">GR197_24985</name>
</gene>
<evidence type="ECO:0000313" key="2">
    <source>
        <dbReference type="Proteomes" id="UP000471753"/>
    </source>
</evidence>
<reference evidence="1 2" key="1">
    <citation type="submission" date="2019-12" db="EMBL/GenBank/DDBJ databases">
        <title>Rhizobium genotypes associated with high levels of biological nitrogen fixation by grain legumes in a temperate-maritime cropping system.</title>
        <authorList>
            <person name="Maluk M."/>
            <person name="Francesc Ferrando Molina F."/>
            <person name="Lopez Del Egido L."/>
            <person name="Lafos M."/>
            <person name="Langarica-Fuentes A."/>
            <person name="Gebre Yohannes G."/>
            <person name="Young M.W."/>
            <person name="Martin P."/>
            <person name="Gantlett R."/>
            <person name="Kenicer G."/>
            <person name="Hawes C."/>
            <person name="Begg G.S."/>
            <person name="Quilliam R.S."/>
            <person name="Squire G.R."/>
            <person name="Poole P.S."/>
            <person name="Young P.W."/>
            <person name="Iannetta P.M."/>
            <person name="James E.K."/>
        </authorList>
    </citation>
    <scope>NUCLEOTIDE SEQUENCE [LARGE SCALE GENOMIC DNA]</scope>
    <source>
        <strain evidence="1 2">JHI366</strain>
    </source>
</reference>
<name>A0A7K3UJ94_9HYPH</name>
<dbReference type="AlphaFoldDB" id="A0A7K3UJ94"/>